<feature type="transmembrane region" description="Helical" evidence="5">
    <location>
        <begin position="263"/>
        <end position="286"/>
    </location>
</feature>
<evidence type="ECO:0000313" key="8">
    <source>
        <dbReference type="Proteomes" id="UP000586042"/>
    </source>
</evidence>
<feature type="transmembrane region" description="Helical" evidence="5">
    <location>
        <begin position="236"/>
        <end position="257"/>
    </location>
</feature>
<evidence type="ECO:0000313" key="7">
    <source>
        <dbReference type="EMBL" id="NUW33752.1"/>
    </source>
</evidence>
<dbReference type="InterPro" id="IPR020846">
    <property type="entry name" value="MFS_dom"/>
</dbReference>
<feature type="transmembrane region" description="Helical" evidence="5">
    <location>
        <begin position="298"/>
        <end position="317"/>
    </location>
</feature>
<dbReference type="PROSITE" id="PS50850">
    <property type="entry name" value="MFS"/>
    <property type="match status" value="1"/>
</dbReference>
<dbReference type="RefSeq" id="WP_175591176.1">
    <property type="nucleotide sequence ID" value="NZ_JABWGN010000007.1"/>
</dbReference>
<organism evidence="7 8">
    <name type="scientific">Nonomuraea montanisoli</name>
    <dbReference type="NCBI Taxonomy" id="2741721"/>
    <lineage>
        <taxon>Bacteria</taxon>
        <taxon>Bacillati</taxon>
        <taxon>Actinomycetota</taxon>
        <taxon>Actinomycetes</taxon>
        <taxon>Streptosporangiales</taxon>
        <taxon>Streptosporangiaceae</taxon>
        <taxon>Nonomuraea</taxon>
    </lineage>
</organism>
<dbReference type="GO" id="GO:0022857">
    <property type="term" value="F:transmembrane transporter activity"/>
    <property type="evidence" value="ECO:0007669"/>
    <property type="project" value="InterPro"/>
</dbReference>
<dbReference type="Proteomes" id="UP000586042">
    <property type="component" value="Unassembled WGS sequence"/>
</dbReference>
<evidence type="ECO:0000259" key="6">
    <source>
        <dbReference type="PROSITE" id="PS50850"/>
    </source>
</evidence>
<feature type="transmembrane region" description="Helical" evidence="5">
    <location>
        <begin position="20"/>
        <end position="40"/>
    </location>
</feature>
<keyword evidence="4 5" id="KW-0472">Membrane</keyword>
<sequence>MYLSTTRAAGSPVAANGRLGAARVPATVVALGLVSFFTDISAEMVTAFLPMYLLYGLGTGLLNLGLLDGLYTGAGALLRLAGGHLADRSARPKAVAMAGYGLSAAGKLLFPLVGGSVAGIGAAVSVDRAGKGLRAAPRDALITAATPPHALGAAFGVHRALDTAGALLGPVTVFALVAAIGDAYDAVFVTSFCLAMIGVVILACFVRDRRVAPGTRPKVSLRDGRRLLARRPLRRVAAYATMLGLVTAGDAFLFVGVQRQTGLGAATLPLLPLATSLVFLLAAVPLGKLADRVGGWKVFVAGHALLAAAYALLAAAWQGPFAALGVLLLHGLFYAATDGVLMAHLAPRVPEHLRASGLAITQTGQALARAGGTIAFGALAASWDLRGAFAAFAALLVAGVLAAGAFPPDPRRAREASS</sequence>
<feature type="transmembrane region" description="Helical" evidence="5">
    <location>
        <begin position="389"/>
        <end position="406"/>
    </location>
</feature>
<proteinExistence type="predicted"/>
<feature type="transmembrane region" description="Helical" evidence="5">
    <location>
        <begin position="186"/>
        <end position="206"/>
    </location>
</feature>
<accession>A0A7Y6M3Z6</accession>
<feature type="transmembrane region" description="Helical" evidence="5">
    <location>
        <begin position="52"/>
        <end position="71"/>
    </location>
</feature>
<dbReference type="InterPro" id="IPR011701">
    <property type="entry name" value="MFS"/>
</dbReference>
<gene>
    <name evidence="7" type="ORF">HTZ77_20265</name>
</gene>
<feature type="transmembrane region" description="Helical" evidence="5">
    <location>
        <begin position="160"/>
        <end position="180"/>
    </location>
</feature>
<dbReference type="EMBL" id="JABWGN010000007">
    <property type="protein sequence ID" value="NUW33752.1"/>
    <property type="molecule type" value="Genomic_DNA"/>
</dbReference>
<evidence type="ECO:0000256" key="5">
    <source>
        <dbReference type="SAM" id="Phobius"/>
    </source>
</evidence>
<dbReference type="SUPFAM" id="SSF103473">
    <property type="entry name" value="MFS general substrate transporter"/>
    <property type="match status" value="1"/>
</dbReference>
<dbReference type="InterPro" id="IPR036259">
    <property type="entry name" value="MFS_trans_sf"/>
</dbReference>
<dbReference type="PANTHER" id="PTHR23518:SF2">
    <property type="entry name" value="MAJOR FACILITATOR SUPERFAMILY TRANSPORTER"/>
    <property type="match status" value="1"/>
</dbReference>
<dbReference type="Gene3D" id="1.20.1250.20">
    <property type="entry name" value="MFS general substrate transporter like domains"/>
    <property type="match status" value="2"/>
</dbReference>
<reference evidence="7 8" key="1">
    <citation type="submission" date="2020-06" db="EMBL/GenBank/DDBJ databases">
        <title>Nonomuraea sp. SMC257, a novel actinomycete isolated from soil.</title>
        <authorList>
            <person name="Chanama M."/>
        </authorList>
    </citation>
    <scope>NUCLEOTIDE SEQUENCE [LARGE SCALE GENOMIC DNA]</scope>
    <source>
        <strain evidence="7 8">SMC257</strain>
    </source>
</reference>
<dbReference type="GO" id="GO:0005886">
    <property type="term" value="C:plasma membrane"/>
    <property type="evidence" value="ECO:0007669"/>
    <property type="project" value="UniProtKB-SubCell"/>
</dbReference>
<protein>
    <submittedName>
        <fullName evidence="7">MFS transporter</fullName>
    </submittedName>
</protein>
<feature type="domain" description="Major facilitator superfamily (MFS) profile" evidence="6">
    <location>
        <begin position="27"/>
        <end position="411"/>
    </location>
</feature>
<comment type="caution">
    <text evidence="7">The sequence shown here is derived from an EMBL/GenBank/DDBJ whole genome shotgun (WGS) entry which is preliminary data.</text>
</comment>
<keyword evidence="8" id="KW-1185">Reference proteome</keyword>
<comment type="subcellular location">
    <subcellularLocation>
        <location evidence="1">Cell membrane</location>
        <topology evidence="1">Multi-pass membrane protein</topology>
    </subcellularLocation>
</comment>
<evidence type="ECO:0000256" key="3">
    <source>
        <dbReference type="ARBA" id="ARBA00022989"/>
    </source>
</evidence>
<dbReference type="PANTHER" id="PTHR23518">
    <property type="entry name" value="C-METHYLTRANSFERASE"/>
    <property type="match status" value="1"/>
</dbReference>
<keyword evidence="3 5" id="KW-1133">Transmembrane helix</keyword>
<dbReference type="AlphaFoldDB" id="A0A7Y6M3Z6"/>
<keyword evidence="2 5" id="KW-0812">Transmembrane</keyword>
<evidence type="ECO:0000256" key="4">
    <source>
        <dbReference type="ARBA" id="ARBA00023136"/>
    </source>
</evidence>
<evidence type="ECO:0000256" key="1">
    <source>
        <dbReference type="ARBA" id="ARBA00004651"/>
    </source>
</evidence>
<dbReference type="Pfam" id="PF07690">
    <property type="entry name" value="MFS_1"/>
    <property type="match status" value="1"/>
</dbReference>
<evidence type="ECO:0000256" key="2">
    <source>
        <dbReference type="ARBA" id="ARBA00022692"/>
    </source>
</evidence>
<feature type="transmembrane region" description="Helical" evidence="5">
    <location>
        <begin position="108"/>
        <end position="126"/>
    </location>
</feature>
<name>A0A7Y6M3Z6_9ACTN</name>